<dbReference type="EMBL" id="QUZK01000035">
    <property type="protein sequence ID" value="RFF30422.1"/>
    <property type="molecule type" value="Genomic_DNA"/>
</dbReference>
<keyword evidence="6 10" id="KW-0540">Nuclease</keyword>
<comment type="cofactor">
    <cofactor evidence="10">
        <name>Mg(2+)</name>
        <dbReference type="ChEBI" id="CHEBI:18420"/>
    </cofactor>
</comment>
<dbReference type="PANTHER" id="PTHR11207">
    <property type="entry name" value="RIBONUCLEASE III"/>
    <property type="match status" value="1"/>
</dbReference>
<dbReference type="PROSITE" id="PS00517">
    <property type="entry name" value="RNASE_3_1"/>
    <property type="match status" value="1"/>
</dbReference>
<reference evidence="13 14" key="1">
    <citation type="submission" date="2018-08" db="EMBL/GenBank/DDBJ databases">
        <title>Wenzhouxiangella salilacus sp. nov., a novel bacterium isolated from a saline lake in Xinjiang Province, China.</title>
        <authorList>
            <person name="Han S."/>
        </authorList>
    </citation>
    <scope>NUCLEOTIDE SEQUENCE [LARGE SCALE GENOMIC DNA]</scope>
    <source>
        <strain evidence="13 14">XDB06</strain>
    </source>
</reference>
<organism evidence="13 14">
    <name type="scientific">Wenzhouxiangella sediminis</name>
    <dbReference type="NCBI Taxonomy" id="1792836"/>
    <lineage>
        <taxon>Bacteria</taxon>
        <taxon>Pseudomonadati</taxon>
        <taxon>Pseudomonadota</taxon>
        <taxon>Gammaproteobacteria</taxon>
        <taxon>Chromatiales</taxon>
        <taxon>Wenzhouxiangellaceae</taxon>
        <taxon>Wenzhouxiangella</taxon>
    </lineage>
</organism>
<evidence type="ECO:0000256" key="7">
    <source>
        <dbReference type="ARBA" id="ARBA00022759"/>
    </source>
</evidence>
<dbReference type="SUPFAM" id="SSF69065">
    <property type="entry name" value="RNase III domain-like"/>
    <property type="match status" value="1"/>
</dbReference>
<dbReference type="NCBIfam" id="TIGR02191">
    <property type="entry name" value="RNaseIII"/>
    <property type="match status" value="1"/>
</dbReference>
<dbReference type="EC" id="3.1.26.3" evidence="10"/>
<dbReference type="Pfam" id="PF00035">
    <property type="entry name" value="dsrm"/>
    <property type="match status" value="1"/>
</dbReference>
<dbReference type="CDD" id="cd00593">
    <property type="entry name" value="RIBOc"/>
    <property type="match status" value="1"/>
</dbReference>
<evidence type="ECO:0000256" key="4">
    <source>
        <dbReference type="ARBA" id="ARBA00022664"/>
    </source>
</evidence>
<dbReference type="InterPro" id="IPR014720">
    <property type="entry name" value="dsRBD_dom"/>
</dbReference>
<dbReference type="Gene3D" id="3.30.160.20">
    <property type="match status" value="1"/>
</dbReference>
<evidence type="ECO:0000313" key="14">
    <source>
        <dbReference type="Proteomes" id="UP000260351"/>
    </source>
</evidence>
<evidence type="ECO:0000256" key="9">
    <source>
        <dbReference type="ARBA" id="ARBA00022884"/>
    </source>
</evidence>
<keyword evidence="9 10" id="KW-0694">RNA-binding</keyword>
<dbReference type="GO" id="GO:0004525">
    <property type="term" value="F:ribonuclease III activity"/>
    <property type="evidence" value="ECO:0007669"/>
    <property type="project" value="UniProtKB-UniRule"/>
</dbReference>
<dbReference type="SMART" id="SM00358">
    <property type="entry name" value="DSRM"/>
    <property type="match status" value="1"/>
</dbReference>
<keyword evidence="3 10" id="KW-0698">rRNA processing</keyword>
<evidence type="ECO:0000313" key="13">
    <source>
        <dbReference type="EMBL" id="RFF30422.1"/>
    </source>
</evidence>
<dbReference type="InterPro" id="IPR000999">
    <property type="entry name" value="RNase_III_dom"/>
</dbReference>
<dbReference type="CDD" id="cd10845">
    <property type="entry name" value="DSRM_RNAse_III_family"/>
    <property type="match status" value="1"/>
</dbReference>
<dbReference type="SMART" id="SM00535">
    <property type="entry name" value="RIBOc"/>
    <property type="match status" value="1"/>
</dbReference>
<evidence type="ECO:0000256" key="10">
    <source>
        <dbReference type="HAMAP-Rule" id="MF_00104"/>
    </source>
</evidence>
<comment type="catalytic activity">
    <reaction evidence="1 10">
        <text>Endonucleolytic cleavage to 5'-phosphomonoester.</text>
        <dbReference type="EC" id="3.1.26.3"/>
    </reaction>
</comment>
<dbReference type="GO" id="GO:0006364">
    <property type="term" value="P:rRNA processing"/>
    <property type="evidence" value="ECO:0007669"/>
    <property type="project" value="UniProtKB-UniRule"/>
</dbReference>
<proteinExistence type="inferred from homology"/>
<gene>
    <name evidence="10" type="primary">rnc</name>
    <name evidence="13" type="ORF">DZC52_08025</name>
</gene>
<keyword evidence="14" id="KW-1185">Reference proteome</keyword>
<evidence type="ECO:0000256" key="2">
    <source>
        <dbReference type="ARBA" id="ARBA00010183"/>
    </source>
</evidence>
<dbReference type="InterPro" id="IPR036389">
    <property type="entry name" value="RNase_III_sf"/>
</dbReference>
<evidence type="ECO:0000259" key="12">
    <source>
        <dbReference type="PROSITE" id="PS50142"/>
    </source>
</evidence>
<keyword evidence="10" id="KW-0963">Cytoplasm</keyword>
<evidence type="ECO:0000259" key="11">
    <source>
        <dbReference type="PROSITE" id="PS50137"/>
    </source>
</evidence>
<keyword evidence="5 10" id="KW-0819">tRNA processing</keyword>
<feature type="active site" evidence="10">
    <location>
        <position position="48"/>
    </location>
</feature>
<dbReference type="HAMAP" id="MF_00104">
    <property type="entry name" value="RNase_III"/>
    <property type="match status" value="1"/>
</dbReference>
<feature type="active site" evidence="10">
    <location>
        <position position="120"/>
    </location>
</feature>
<feature type="binding site" evidence="10">
    <location>
        <position position="44"/>
    </location>
    <ligand>
        <name>Mg(2+)</name>
        <dbReference type="ChEBI" id="CHEBI:18420"/>
    </ligand>
</feature>
<dbReference type="GO" id="GO:0005737">
    <property type="term" value="C:cytoplasm"/>
    <property type="evidence" value="ECO:0007669"/>
    <property type="project" value="UniProtKB-SubCell"/>
</dbReference>
<dbReference type="SUPFAM" id="SSF54768">
    <property type="entry name" value="dsRNA-binding domain-like"/>
    <property type="match status" value="1"/>
</dbReference>
<dbReference type="PANTHER" id="PTHR11207:SF0">
    <property type="entry name" value="RIBONUCLEASE 3"/>
    <property type="match status" value="1"/>
</dbReference>
<dbReference type="Pfam" id="PF14622">
    <property type="entry name" value="Ribonucleas_3_3"/>
    <property type="match status" value="1"/>
</dbReference>
<evidence type="ECO:0000256" key="5">
    <source>
        <dbReference type="ARBA" id="ARBA00022694"/>
    </source>
</evidence>
<dbReference type="AlphaFoldDB" id="A0A3E1K8J6"/>
<feature type="domain" description="DRBM" evidence="11">
    <location>
        <begin position="158"/>
        <end position="228"/>
    </location>
</feature>
<comment type="subcellular location">
    <subcellularLocation>
        <location evidence="10">Cytoplasm</location>
    </subcellularLocation>
</comment>
<dbReference type="GO" id="GO:0008033">
    <property type="term" value="P:tRNA processing"/>
    <property type="evidence" value="ECO:0007669"/>
    <property type="project" value="UniProtKB-KW"/>
</dbReference>
<evidence type="ECO:0000256" key="1">
    <source>
        <dbReference type="ARBA" id="ARBA00000109"/>
    </source>
</evidence>
<feature type="binding site" evidence="10">
    <location>
        <position position="117"/>
    </location>
    <ligand>
        <name>Mg(2+)</name>
        <dbReference type="ChEBI" id="CHEBI:18420"/>
    </ligand>
</feature>
<feature type="binding site" evidence="10">
    <location>
        <position position="120"/>
    </location>
    <ligand>
        <name>Mg(2+)</name>
        <dbReference type="ChEBI" id="CHEBI:18420"/>
    </ligand>
</feature>
<dbReference type="PROSITE" id="PS50137">
    <property type="entry name" value="DS_RBD"/>
    <property type="match status" value="1"/>
</dbReference>
<evidence type="ECO:0000256" key="8">
    <source>
        <dbReference type="ARBA" id="ARBA00022801"/>
    </source>
</evidence>
<sequence length="244" mass="26884">MPNPSGTERLDRIPGIDYRFGDAGLLQQALTHRSFGPRHYERLEFLGDSLLSMVIAEQLFHQRPHAAEGDLSRLRSRLVRDVTLARLARELNLGDYLRLGGGELKSGGFLRESILADVVEAIIGAIYLDGGFEAARRVLRELFAERLADLPDADSLKDPKTRLQELLQGRGYELPVYSVISESGADHAKRFEVECSAGNLAEPVRAEAGSRRKAEQAAARLMHENLLSLLESGNPRPAASSNSN</sequence>
<dbReference type="InterPro" id="IPR011907">
    <property type="entry name" value="RNase_III"/>
</dbReference>
<dbReference type="GO" id="GO:0046872">
    <property type="term" value="F:metal ion binding"/>
    <property type="evidence" value="ECO:0007669"/>
    <property type="project" value="UniProtKB-KW"/>
</dbReference>
<dbReference type="GO" id="GO:0019843">
    <property type="term" value="F:rRNA binding"/>
    <property type="evidence" value="ECO:0007669"/>
    <property type="project" value="UniProtKB-KW"/>
</dbReference>
<keyword evidence="7 10" id="KW-0255">Endonuclease</keyword>
<dbReference type="PROSITE" id="PS50142">
    <property type="entry name" value="RNASE_3_2"/>
    <property type="match status" value="1"/>
</dbReference>
<keyword evidence="8 10" id="KW-0378">Hydrolase</keyword>
<dbReference type="GO" id="GO:0006397">
    <property type="term" value="P:mRNA processing"/>
    <property type="evidence" value="ECO:0007669"/>
    <property type="project" value="UniProtKB-UniRule"/>
</dbReference>
<comment type="similarity">
    <text evidence="2">Belongs to the ribonuclease III family.</text>
</comment>
<dbReference type="GO" id="GO:0010468">
    <property type="term" value="P:regulation of gene expression"/>
    <property type="evidence" value="ECO:0007669"/>
    <property type="project" value="TreeGrafter"/>
</dbReference>
<keyword evidence="10" id="KW-0479">Metal-binding</keyword>
<dbReference type="Gene3D" id="1.10.1520.10">
    <property type="entry name" value="Ribonuclease III domain"/>
    <property type="match status" value="1"/>
</dbReference>
<protein>
    <recommendedName>
        <fullName evidence="10">Ribonuclease 3</fullName>
        <ecNumber evidence="10">3.1.26.3</ecNumber>
    </recommendedName>
    <alternativeName>
        <fullName evidence="10">Ribonuclease III</fullName>
        <shortName evidence="10">RNase III</shortName>
    </alternativeName>
</protein>
<keyword evidence="10" id="KW-0699">rRNA-binding</keyword>
<dbReference type="GO" id="GO:0003725">
    <property type="term" value="F:double-stranded RNA binding"/>
    <property type="evidence" value="ECO:0007669"/>
    <property type="project" value="TreeGrafter"/>
</dbReference>
<evidence type="ECO:0000256" key="6">
    <source>
        <dbReference type="ARBA" id="ARBA00022722"/>
    </source>
</evidence>
<keyword evidence="4 10" id="KW-0507">mRNA processing</keyword>
<dbReference type="FunFam" id="1.10.1520.10:FF:000001">
    <property type="entry name" value="Ribonuclease 3"/>
    <property type="match status" value="1"/>
</dbReference>
<comment type="caution">
    <text evidence="13">The sequence shown here is derived from an EMBL/GenBank/DDBJ whole genome shotgun (WGS) entry which is preliminary data.</text>
</comment>
<evidence type="ECO:0000256" key="3">
    <source>
        <dbReference type="ARBA" id="ARBA00022552"/>
    </source>
</evidence>
<feature type="domain" description="RNase III" evidence="12">
    <location>
        <begin position="7"/>
        <end position="131"/>
    </location>
</feature>
<dbReference type="RefSeq" id="WP_116650615.1">
    <property type="nucleotide sequence ID" value="NZ_QUZK01000035.1"/>
</dbReference>
<keyword evidence="10" id="KW-0460">Magnesium</keyword>
<name>A0A3E1K8J6_9GAMM</name>
<accession>A0A3E1K8J6</accession>
<dbReference type="Proteomes" id="UP000260351">
    <property type="component" value="Unassembled WGS sequence"/>
</dbReference>
<comment type="function">
    <text evidence="10">Digests double-stranded RNA. Involved in the processing of primary rRNA transcript to yield the immediate precursors to the large and small rRNAs (23S and 16S). Processes some mRNAs, and tRNAs when they are encoded in the rRNA operon. Processes pre-crRNA and tracrRNA of type II CRISPR loci if present in the organism.</text>
</comment>
<comment type="subunit">
    <text evidence="10">Homodimer.</text>
</comment>